<evidence type="ECO:0000259" key="2">
    <source>
        <dbReference type="Pfam" id="PF00857"/>
    </source>
</evidence>
<dbReference type="PANTHER" id="PTHR43540:SF1">
    <property type="entry name" value="ISOCHORISMATASE HYDROLASE"/>
    <property type="match status" value="1"/>
</dbReference>
<dbReference type="RefSeq" id="WP_353070086.1">
    <property type="nucleotide sequence ID" value="NZ_CP132932.1"/>
</dbReference>
<dbReference type="EMBL" id="CP132932">
    <property type="protein sequence ID" value="XCB28207.1"/>
    <property type="molecule type" value="Genomic_DNA"/>
</dbReference>
<keyword evidence="1 3" id="KW-0378">Hydrolase</keyword>
<reference evidence="3" key="2">
    <citation type="journal article" date="2024" name="Environ. Microbiol.">
        <title>Genome analysis and description of Tunturibacter gen. nov. expands the diversity of Terriglobia in tundra soils.</title>
        <authorList>
            <person name="Messyasz A."/>
            <person name="Mannisto M.K."/>
            <person name="Kerkhof L.J."/>
            <person name="Haggblom M.M."/>
        </authorList>
    </citation>
    <scope>NUCLEOTIDE SEQUENCE</scope>
    <source>
        <strain evidence="3">M8UP23</strain>
    </source>
</reference>
<reference evidence="3" key="1">
    <citation type="submission" date="2023-08" db="EMBL/GenBank/DDBJ databases">
        <authorList>
            <person name="Messyasz A."/>
            <person name="Mannisto M.K."/>
            <person name="Kerkhof L.J."/>
            <person name="Haggblom M."/>
        </authorList>
    </citation>
    <scope>NUCLEOTIDE SEQUENCE</scope>
    <source>
        <strain evidence="3">M8UP23</strain>
    </source>
</reference>
<dbReference type="InterPro" id="IPR050272">
    <property type="entry name" value="Isochorismatase-like_hydrls"/>
</dbReference>
<protein>
    <submittedName>
        <fullName evidence="3">Isochorismatase family cysteine hydrolase</fullName>
        <ecNumber evidence="3">3.-.-.-</ecNumber>
    </submittedName>
</protein>
<dbReference type="AlphaFoldDB" id="A0AAU7ZHC9"/>
<dbReference type="Gene3D" id="3.40.50.850">
    <property type="entry name" value="Isochorismatase-like"/>
    <property type="match status" value="1"/>
</dbReference>
<dbReference type="InterPro" id="IPR036380">
    <property type="entry name" value="Isochorismatase-like_sf"/>
</dbReference>
<evidence type="ECO:0000256" key="1">
    <source>
        <dbReference type="ARBA" id="ARBA00022801"/>
    </source>
</evidence>
<dbReference type="GO" id="GO:0016787">
    <property type="term" value="F:hydrolase activity"/>
    <property type="evidence" value="ECO:0007669"/>
    <property type="project" value="UniProtKB-KW"/>
</dbReference>
<dbReference type="CDD" id="cd00431">
    <property type="entry name" value="cysteine_hydrolases"/>
    <property type="match status" value="1"/>
</dbReference>
<feature type="domain" description="Isochorismatase-like" evidence="2">
    <location>
        <begin position="12"/>
        <end position="190"/>
    </location>
</feature>
<evidence type="ECO:0000313" key="3">
    <source>
        <dbReference type="EMBL" id="XCB28207.1"/>
    </source>
</evidence>
<organism evidence="3">
    <name type="scientific">Tunturiibacter empetritectus</name>
    <dbReference type="NCBI Taxonomy" id="3069691"/>
    <lineage>
        <taxon>Bacteria</taxon>
        <taxon>Pseudomonadati</taxon>
        <taxon>Acidobacteriota</taxon>
        <taxon>Terriglobia</taxon>
        <taxon>Terriglobales</taxon>
        <taxon>Acidobacteriaceae</taxon>
        <taxon>Tunturiibacter</taxon>
    </lineage>
</organism>
<name>A0AAU7ZHC9_9BACT</name>
<dbReference type="PANTHER" id="PTHR43540">
    <property type="entry name" value="PEROXYUREIDOACRYLATE/UREIDOACRYLATE AMIDOHYDROLASE-RELATED"/>
    <property type="match status" value="1"/>
</dbReference>
<dbReference type="Pfam" id="PF00857">
    <property type="entry name" value="Isochorismatase"/>
    <property type="match status" value="1"/>
</dbReference>
<gene>
    <name evidence="3" type="ORF">RBB75_07760</name>
</gene>
<dbReference type="SUPFAM" id="SSF52499">
    <property type="entry name" value="Isochorismatase-like hydrolases"/>
    <property type="match status" value="1"/>
</dbReference>
<dbReference type="EC" id="3.-.-.-" evidence="3"/>
<dbReference type="InterPro" id="IPR000868">
    <property type="entry name" value="Isochorismatase-like_dom"/>
</dbReference>
<sequence length="203" mass="21775">MADTFTLDPAHTAVLSMDCQAGIVSIYTREDKDAFLARAASVLNHARAAGMTIIHIQVGFRSGLPEVSSRNALFNAIKSSEQHQKLFLEPHGTIPDVIAPQDDDIVITKHRISAFAGTDLAMILRANDIGTLVLFGIATSGVVLSTLIEASDADYRLAVIGDCCADLDSALHECLIQRFFPTRGSVLSSEGFIAASLKMDKQS</sequence>
<dbReference type="KEGG" id="temp:RBB75_07760"/>
<accession>A0AAU7ZHC9</accession>
<proteinExistence type="predicted"/>